<gene>
    <name evidence="1" type="ORF">SLEP1_g52902</name>
</gene>
<dbReference type="Proteomes" id="UP001054252">
    <property type="component" value="Unassembled WGS sequence"/>
</dbReference>
<reference evidence="1 2" key="1">
    <citation type="journal article" date="2021" name="Commun. Biol.">
        <title>The genome of Shorea leprosula (Dipterocarpaceae) highlights the ecological relevance of drought in aseasonal tropical rainforests.</title>
        <authorList>
            <person name="Ng K.K.S."/>
            <person name="Kobayashi M.J."/>
            <person name="Fawcett J.A."/>
            <person name="Hatakeyama M."/>
            <person name="Paape T."/>
            <person name="Ng C.H."/>
            <person name="Ang C.C."/>
            <person name="Tnah L.H."/>
            <person name="Lee C.T."/>
            <person name="Nishiyama T."/>
            <person name="Sese J."/>
            <person name="O'Brien M.J."/>
            <person name="Copetti D."/>
            <person name="Mohd Noor M.I."/>
            <person name="Ong R.C."/>
            <person name="Putra M."/>
            <person name="Sireger I.Z."/>
            <person name="Indrioko S."/>
            <person name="Kosugi Y."/>
            <person name="Izuno A."/>
            <person name="Isagi Y."/>
            <person name="Lee S.L."/>
            <person name="Shimizu K.K."/>
        </authorList>
    </citation>
    <scope>NUCLEOTIDE SEQUENCE [LARGE SCALE GENOMIC DNA]</scope>
    <source>
        <strain evidence="1">214</strain>
    </source>
</reference>
<protein>
    <submittedName>
        <fullName evidence="1">Uncharacterized protein</fullName>
    </submittedName>
</protein>
<keyword evidence="2" id="KW-1185">Reference proteome</keyword>
<sequence length="85" mass="9555">MDAAIMPLGVPEMGSHYLKNSEKCTRITLIPCCFWGFAPSNEHLLNREEDHGPVGLWWLSWAVDWVDFASLCPFSTSDGIGEQNK</sequence>
<evidence type="ECO:0000313" key="1">
    <source>
        <dbReference type="EMBL" id="GKV45869.1"/>
    </source>
</evidence>
<dbReference type="AlphaFoldDB" id="A0AAV5M9H2"/>
<accession>A0AAV5M9H2</accession>
<comment type="caution">
    <text evidence="1">The sequence shown here is derived from an EMBL/GenBank/DDBJ whole genome shotgun (WGS) entry which is preliminary data.</text>
</comment>
<name>A0AAV5M9H2_9ROSI</name>
<evidence type="ECO:0000313" key="2">
    <source>
        <dbReference type="Proteomes" id="UP001054252"/>
    </source>
</evidence>
<organism evidence="1 2">
    <name type="scientific">Rubroshorea leprosula</name>
    <dbReference type="NCBI Taxonomy" id="152421"/>
    <lineage>
        <taxon>Eukaryota</taxon>
        <taxon>Viridiplantae</taxon>
        <taxon>Streptophyta</taxon>
        <taxon>Embryophyta</taxon>
        <taxon>Tracheophyta</taxon>
        <taxon>Spermatophyta</taxon>
        <taxon>Magnoliopsida</taxon>
        <taxon>eudicotyledons</taxon>
        <taxon>Gunneridae</taxon>
        <taxon>Pentapetalae</taxon>
        <taxon>rosids</taxon>
        <taxon>malvids</taxon>
        <taxon>Malvales</taxon>
        <taxon>Dipterocarpaceae</taxon>
        <taxon>Rubroshorea</taxon>
    </lineage>
</organism>
<dbReference type="EMBL" id="BPVZ01000199">
    <property type="protein sequence ID" value="GKV45869.1"/>
    <property type="molecule type" value="Genomic_DNA"/>
</dbReference>
<proteinExistence type="predicted"/>